<dbReference type="SUPFAM" id="SSF52218">
    <property type="entry name" value="Flavoproteins"/>
    <property type="match status" value="1"/>
</dbReference>
<dbReference type="AlphaFoldDB" id="A0A0V7ZMX5"/>
<dbReference type="Pfam" id="PF03358">
    <property type="entry name" value="FMN_red"/>
    <property type="match status" value="1"/>
</dbReference>
<keyword evidence="3" id="KW-1185">Reference proteome</keyword>
<gene>
    <name evidence="2" type="ORF">BC008_22500</name>
</gene>
<feature type="domain" description="NADPH-dependent FMN reductase-like" evidence="1">
    <location>
        <begin position="5"/>
        <end position="161"/>
    </location>
</feature>
<reference evidence="2 3" key="1">
    <citation type="journal article" date="2015" name="Genome Announc.">
        <title>Draft Genome of the Euendolithic (true boring) Cyanobacterium Mastigocoleus testarum strain BC008.</title>
        <authorList>
            <person name="Guida B.S."/>
            <person name="Garcia-Pichel F."/>
        </authorList>
    </citation>
    <scope>NUCLEOTIDE SEQUENCE [LARGE SCALE GENOMIC DNA]</scope>
    <source>
        <strain evidence="2 3">BC008</strain>
    </source>
</reference>
<dbReference type="InterPro" id="IPR005025">
    <property type="entry name" value="FMN_Rdtase-like_dom"/>
</dbReference>
<accession>A0A0V7ZMX5</accession>
<dbReference type="GO" id="GO:0010181">
    <property type="term" value="F:FMN binding"/>
    <property type="evidence" value="ECO:0007669"/>
    <property type="project" value="TreeGrafter"/>
</dbReference>
<evidence type="ECO:0000313" key="3">
    <source>
        <dbReference type="Proteomes" id="UP000053372"/>
    </source>
</evidence>
<dbReference type="PANTHER" id="PTHR30543:SF21">
    <property type="entry name" value="NAD(P)H-DEPENDENT FMN REDUCTASE LOT6"/>
    <property type="match status" value="1"/>
</dbReference>
<name>A0A0V7ZMX5_9CYAN</name>
<dbReference type="PANTHER" id="PTHR30543">
    <property type="entry name" value="CHROMATE REDUCTASE"/>
    <property type="match status" value="1"/>
</dbReference>
<comment type="caution">
    <text evidence="2">The sequence shown here is derived from an EMBL/GenBank/DDBJ whole genome shotgun (WGS) entry which is preliminary data.</text>
</comment>
<dbReference type="OrthoDB" id="9806724at2"/>
<dbReference type="EMBL" id="LMTZ01000104">
    <property type="protein sequence ID" value="KST65751.1"/>
    <property type="molecule type" value="Genomic_DNA"/>
</dbReference>
<sequence length="198" mass="21037">MTNQPKILAFAGSAREDSFNKKLVKIAAAGAKVSGAEVTYIDLKDYPMPLFNEDLQLKEGLPQAVIDLKTLMKAHQGFLIACPEYNSSITPLLKNTIDWVSRPEAGEAPMALSCFRGKVAAIMAASPGGLGGLRGLVHVRSILESIGVLVIPEQTAIGSAYQVFDENGNLIDGKQKEAIAAIGARLAEVTTKLSRNAS</sequence>
<dbReference type="Proteomes" id="UP000053372">
    <property type="component" value="Unassembled WGS sequence"/>
</dbReference>
<dbReference type="InterPro" id="IPR029039">
    <property type="entry name" value="Flavoprotein-like_sf"/>
</dbReference>
<evidence type="ECO:0000313" key="2">
    <source>
        <dbReference type="EMBL" id="KST65751.1"/>
    </source>
</evidence>
<evidence type="ECO:0000259" key="1">
    <source>
        <dbReference type="Pfam" id="PF03358"/>
    </source>
</evidence>
<dbReference type="RefSeq" id="WP_027843663.1">
    <property type="nucleotide sequence ID" value="NZ_LMTZ01000104.1"/>
</dbReference>
<dbReference type="InterPro" id="IPR050712">
    <property type="entry name" value="NAD(P)H-dep_reductase"/>
</dbReference>
<dbReference type="Gene3D" id="3.40.50.360">
    <property type="match status" value="1"/>
</dbReference>
<protein>
    <submittedName>
        <fullName evidence="2">NADPH-dependent FMN reductase</fullName>
    </submittedName>
</protein>
<organism evidence="2 3">
    <name type="scientific">Mastigocoleus testarum BC008</name>
    <dbReference type="NCBI Taxonomy" id="371196"/>
    <lineage>
        <taxon>Bacteria</taxon>
        <taxon>Bacillati</taxon>
        <taxon>Cyanobacteriota</taxon>
        <taxon>Cyanophyceae</taxon>
        <taxon>Nostocales</taxon>
        <taxon>Hapalosiphonaceae</taxon>
        <taxon>Mastigocoleus</taxon>
    </lineage>
</organism>
<dbReference type="GO" id="GO:0005829">
    <property type="term" value="C:cytosol"/>
    <property type="evidence" value="ECO:0007669"/>
    <property type="project" value="TreeGrafter"/>
</dbReference>
<proteinExistence type="predicted"/>
<dbReference type="GO" id="GO:0016491">
    <property type="term" value="F:oxidoreductase activity"/>
    <property type="evidence" value="ECO:0007669"/>
    <property type="project" value="InterPro"/>
</dbReference>